<dbReference type="SMART" id="SM00342">
    <property type="entry name" value="HTH_ARAC"/>
    <property type="match status" value="1"/>
</dbReference>
<dbReference type="Gene3D" id="1.10.10.60">
    <property type="entry name" value="Homeodomain-like"/>
    <property type="match status" value="1"/>
</dbReference>
<dbReference type="GO" id="GO:0000160">
    <property type="term" value="P:phosphorelay signal transduction system"/>
    <property type="evidence" value="ECO:0007669"/>
    <property type="project" value="InterPro"/>
</dbReference>
<dbReference type="SUPFAM" id="SSF52172">
    <property type="entry name" value="CheY-like"/>
    <property type="match status" value="1"/>
</dbReference>
<dbReference type="PROSITE" id="PS00041">
    <property type="entry name" value="HTH_ARAC_FAMILY_1"/>
    <property type="match status" value="1"/>
</dbReference>
<dbReference type="AlphaFoldDB" id="A0A4S4BKP8"/>
<dbReference type="Gene3D" id="3.40.50.2300">
    <property type="match status" value="1"/>
</dbReference>
<dbReference type="PANTHER" id="PTHR43280:SF2">
    <property type="entry name" value="HTH-TYPE TRANSCRIPTIONAL REGULATOR EXSA"/>
    <property type="match status" value="1"/>
</dbReference>
<sequence>MKIYMVAKDSLEAQGIRWIVQSHLTGIQLTIWDDLIELSKALGRDKPDFLILDMDKWSLDDETLKDTLQTNKIRWLGISSERVFQVAYRGLRLHAEDILFRPFSPTDLIKQIQQLRFQIRNEQQQSPNRKMEKPESVVGIDYVDFFLAEHTHPKPVIMSAFLTPHGHTLPLVHDTLQGYHFTGKHRFFAVSEFIFGIHETEESILLMEEYRTFLTHWKDQMEEPLALVINTSTEKGTIKDVYQHTKQLTEQVFFEGYDIILAENEWSGWLDMDPLLTPLEQRQWIEMLEKRDTKAIREWVEHEFFTYRKPYPSPSMVRIRLTSVLAQIRRYMKAYKRQEAEWETAYHHIFQHIIQKPVIYQIVSELLTFTTQLLESGHDEGQEGRGTLVEKVKALIESNYWDAQWNLAACADVLRINKSTLSRRFATESGQSFRDTLHQVRIREAKRLLHESDLPLDEISRLTGYSHQTYFNAKFKQLEGCTPLAFRSGI</sequence>
<evidence type="ECO:0000313" key="6">
    <source>
        <dbReference type="Proteomes" id="UP000310334"/>
    </source>
</evidence>
<dbReference type="Pfam" id="PF12833">
    <property type="entry name" value="HTH_18"/>
    <property type="match status" value="1"/>
</dbReference>
<dbReference type="RefSeq" id="WP_136358694.1">
    <property type="nucleotide sequence ID" value="NZ_CP046266.1"/>
</dbReference>
<evidence type="ECO:0000256" key="3">
    <source>
        <dbReference type="ARBA" id="ARBA00023163"/>
    </source>
</evidence>
<dbReference type="InterPro" id="IPR011006">
    <property type="entry name" value="CheY-like_superfamily"/>
</dbReference>
<dbReference type="PROSITE" id="PS50110">
    <property type="entry name" value="RESPONSE_REGULATORY"/>
    <property type="match status" value="1"/>
</dbReference>
<dbReference type="GO" id="GO:0043565">
    <property type="term" value="F:sequence-specific DNA binding"/>
    <property type="evidence" value="ECO:0007669"/>
    <property type="project" value="InterPro"/>
</dbReference>
<feature type="modified residue" description="4-aspartylphosphate" evidence="4">
    <location>
        <position position="53"/>
    </location>
</feature>
<keyword evidence="6" id="KW-1185">Reference proteome</keyword>
<evidence type="ECO:0000256" key="4">
    <source>
        <dbReference type="PROSITE-ProRule" id="PRU00169"/>
    </source>
</evidence>
<dbReference type="InterPro" id="IPR009057">
    <property type="entry name" value="Homeodomain-like_sf"/>
</dbReference>
<keyword evidence="3" id="KW-0804">Transcription</keyword>
<keyword evidence="2" id="KW-0238">DNA-binding</keyword>
<proteinExistence type="predicted"/>
<dbReference type="OrthoDB" id="2563880at2"/>
<evidence type="ECO:0000313" key="5">
    <source>
        <dbReference type="EMBL" id="THF75209.1"/>
    </source>
</evidence>
<evidence type="ECO:0000256" key="1">
    <source>
        <dbReference type="ARBA" id="ARBA00023015"/>
    </source>
</evidence>
<gene>
    <name evidence="5" type="ORF">E6W99_24270</name>
</gene>
<dbReference type="GO" id="GO:0003700">
    <property type="term" value="F:DNA-binding transcription factor activity"/>
    <property type="evidence" value="ECO:0007669"/>
    <property type="project" value="InterPro"/>
</dbReference>
<dbReference type="PANTHER" id="PTHR43280">
    <property type="entry name" value="ARAC-FAMILY TRANSCRIPTIONAL REGULATOR"/>
    <property type="match status" value="1"/>
</dbReference>
<name>A0A4S4BKP8_9BACI</name>
<dbReference type="InterPro" id="IPR018060">
    <property type="entry name" value="HTH_AraC"/>
</dbReference>
<protein>
    <submittedName>
        <fullName evidence="5">Helix-turn-helix domain-containing protein</fullName>
    </submittedName>
</protein>
<reference evidence="5 6" key="1">
    <citation type="submission" date="2019-04" db="EMBL/GenBank/DDBJ databases">
        <title>Bacillus sediminilitoris sp. nov., isolated from a tidal flat sediment on the East China Sea.</title>
        <authorList>
            <person name="Wei Y."/>
            <person name="Mao H."/>
            <person name="Fang J."/>
        </authorList>
    </citation>
    <scope>NUCLEOTIDE SEQUENCE [LARGE SCALE GENOMIC DNA]</scope>
    <source>
        <strain evidence="5 6">DSL-17</strain>
    </source>
</reference>
<evidence type="ECO:0000256" key="2">
    <source>
        <dbReference type="ARBA" id="ARBA00023125"/>
    </source>
</evidence>
<dbReference type="PROSITE" id="PS01124">
    <property type="entry name" value="HTH_ARAC_FAMILY_2"/>
    <property type="match status" value="1"/>
</dbReference>
<dbReference type="InterPro" id="IPR018062">
    <property type="entry name" value="HTH_AraC-typ_CS"/>
</dbReference>
<organism evidence="5 6">
    <name type="scientific">Metabacillus sediminilitoris</name>
    <dbReference type="NCBI Taxonomy" id="2567941"/>
    <lineage>
        <taxon>Bacteria</taxon>
        <taxon>Bacillati</taxon>
        <taxon>Bacillota</taxon>
        <taxon>Bacilli</taxon>
        <taxon>Bacillales</taxon>
        <taxon>Bacillaceae</taxon>
        <taxon>Metabacillus</taxon>
    </lineage>
</organism>
<comment type="caution">
    <text evidence="5">The sequence shown here is derived from an EMBL/GenBank/DDBJ whole genome shotgun (WGS) entry which is preliminary data.</text>
</comment>
<dbReference type="SUPFAM" id="SSF46689">
    <property type="entry name" value="Homeodomain-like"/>
    <property type="match status" value="1"/>
</dbReference>
<keyword evidence="1" id="KW-0805">Transcription regulation</keyword>
<dbReference type="Proteomes" id="UP000310334">
    <property type="component" value="Unassembled WGS sequence"/>
</dbReference>
<dbReference type="EMBL" id="SSNT01000029">
    <property type="protein sequence ID" value="THF75209.1"/>
    <property type="molecule type" value="Genomic_DNA"/>
</dbReference>
<dbReference type="InterPro" id="IPR001789">
    <property type="entry name" value="Sig_transdc_resp-reg_receiver"/>
</dbReference>
<accession>A0A4S4BKP8</accession>
<keyword evidence="4" id="KW-0597">Phosphoprotein</keyword>